<protein>
    <recommendedName>
        <fullName evidence="1">Reverse transcriptase Ty1/copia-type domain-containing protein</fullName>
    </recommendedName>
</protein>
<comment type="caution">
    <text evidence="2">The sequence shown here is derived from an EMBL/GenBank/DDBJ whole genome shotgun (WGS) entry which is preliminary data.</text>
</comment>
<dbReference type="InterPro" id="IPR013103">
    <property type="entry name" value="RVT_2"/>
</dbReference>
<organism evidence="2 3">
    <name type="scientific">Cymbomonas tetramitiformis</name>
    <dbReference type="NCBI Taxonomy" id="36881"/>
    <lineage>
        <taxon>Eukaryota</taxon>
        <taxon>Viridiplantae</taxon>
        <taxon>Chlorophyta</taxon>
        <taxon>Pyramimonadophyceae</taxon>
        <taxon>Pyramimonadales</taxon>
        <taxon>Pyramimonadaceae</taxon>
        <taxon>Cymbomonas</taxon>
    </lineage>
</organism>
<evidence type="ECO:0000313" key="2">
    <source>
        <dbReference type="EMBL" id="KAK3262672.1"/>
    </source>
</evidence>
<name>A0AAE0FMQ5_9CHLO</name>
<keyword evidence="3" id="KW-1185">Reference proteome</keyword>
<sequence length="159" mass="17931">MLRAGVTEPKTHAQVLAAPDASEWVESIQGELESLVQIKGAHLMMPEEDVPRGVKLLEMSLVLRVKLDKHRAVQKRRSRICVKGNKLVYGVDYLDTFAPCTQLSFARIVIVLALNLGRGVYHMDVETAFLNSTLDEDLYVRLPRGLDYGVQSYSRRCMD</sequence>
<accession>A0AAE0FMQ5</accession>
<dbReference type="AlphaFoldDB" id="A0AAE0FMQ5"/>
<proteinExistence type="predicted"/>
<dbReference type="EMBL" id="LGRX02016029">
    <property type="protein sequence ID" value="KAK3262672.1"/>
    <property type="molecule type" value="Genomic_DNA"/>
</dbReference>
<dbReference type="Pfam" id="PF07727">
    <property type="entry name" value="RVT_2"/>
    <property type="match status" value="1"/>
</dbReference>
<evidence type="ECO:0000259" key="1">
    <source>
        <dbReference type="Pfam" id="PF07727"/>
    </source>
</evidence>
<feature type="domain" description="Reverse transcriptase Ty1/copia-type" evidence="1">
    <location>
        <begin position="49"/>
        <end position="148"/>
    </location>
</feature>
<dbReference type="Proteomes" id="UP001190700">
    <property type="component" value="Unassembled WGS sequence"/>
</dbReference>
<evidence type="ECO:0000313" key="3">
    <source>
        <dbReference type="Proteomes" id="UP001190700"/>
    </source>
</evidence>
<reference evidence="2 3" key="1">
    <citation type="journal article" date="2015" name="Genome Biol. Evol.">
        <title>Comparative Genomics of a Bacterivorous Green Alga Reveals Evolutionary Causalities and Consequences of Phago-Mixotrophic Mode of Nutrition.</title>
        <authorList>
            <person name="Burns J.A."/>
            <person name="Paasch A."/>
            <person name="Narechania A."/>
            <person name="Kim E."/>
        </authorList>
    </citation>
    <scope>NUCLEOTIDE SEQUENCE [LARGE SCALE GENOMIC DNA]</scope>
    <source>
        <strain evidence="2 3">PLY_AMNH</strain>
    </source>
</reference>
<gene>
    <name evidence="2" type="ORF">CYMTET_28480</name>
</gene>